<evidence type="ECO:0000313" key="2">
    <source>
        <dbReference type="Proteomes" id="UP000790347"/>
    </source>
</evidence>
<accession>A0A922LA80</accession>
<dbReference type="AlphaFoldDB" id="A0A922LA80"/>
<sequence>MCWGGDKSAMDFEDDVENTEKKWLMVPRLLSLFFFLSEKVEEVEKRDSAKCNGLRHGGDCGGGGGG</sequence>
<reference evidence="1" key="2">
    <citation type="journal article" date="2022" name="Res Sq">
        <title>Comparative Genomics Reveals Insights into the Divergent Evolution of Astigmatic Mites and Household Pest Adaptations.</title>
        <authorList>
            <person name="Xiong Q."/>
            <person name="Wan A.T.-Y."/>
            <person name="Liu X.-Y."/>
            <person name="Fung C.S.-H."/>
            <person name="Xiao X."/>
            <person name="Malainual N."/>
            <person name="Hou J."/>
            <person name="Wang L."/>
            <person name="Wang M."/>
            <person name="Yang K."/>
            <person name="Cui Y."/>
            <person name="Leung E."/>
            <person name="Nong W."/>
            <person name="Shin S.-K."/>
            <person name="Au S."/>
            <person name="Jeong K.Y."/>
            <person name="Chew F.T."/>
            <person name="Hui J."/>
            <person name="Leung T.F."/>
            <person name="Tungtrongchitr A."/>
            <person name="Zhong N."/>
            <person name="Liu Z."/>
            <person name="Tsui S."/>
        </authorList>
    </citation>
    <scope>NUCLEOTIDE SEQUENCE</scope>
    <source>
        <strain evidence="1">Derf</strain>
        <tissue evidence="1">Whole organism</tissue>
    </source>
</reference>
<proteinExistence type="predicted"/>
<comment type="caution">
    <text evidence="1">The sequence shown here is derived from an EMBL/GenBank/DDBJ whole genome shotgun (WGS) entry which is preliminary data.</text>
</comment>
<gene>
    <name evidence="1" type="ORF">DERF_002180</name>
</gene>
<dbReference type="Proteomes" id="UP000790347">
    <property type="component" value="Unassembled WGS sequence"/>
</dbReference>
<name>A0A922LA80_DERFA</name>
<keyword evidence="2" id="KW-1185">Reference proteome</keyword>
<evidence type="ECO:0000313" key="1">
    <source>
        <dbReference type="EMBL" id="KAH9528219.1"/>
    </source>
</evidence>
<reference evidence="1" key="1">
    <citation type="submission" date="2013-05" db="EMBL/GenBank/DDBJ databases">
        <authorList>
            <person name="Yim A.K.Y."/>
            <person name="Chan T.F."/>
            <person name="Ji K.M."/>
            <person name="Liu X.Y."/>
            <person name="Zhou J.W."/>
            <person name="Li R.Q."/>
            <person name="Yang K.Y."/>
            <person name="Li J."/>
            <person name="Li M."/>
            <person name="Law P.T.W."/>
            <person name="Wu Y.L."/>
            <person name="Cai Z.L."/>
            <person name="Qin H."/>
            <person name="Bao Y."/>
            <person name="Leung R.K.K."/>
            <person name="Ng P.K.S."/>
            <person name="Zou J."/>
            <person name="Zhong X.J."/>
            <person name="Ran P.X."/>
            <person name="Zhong N.S."/>
            <person name="Liu Z.G."/>
            <person name="Tsui S.K.W."/>
        </authorList>
    </citation>
    <scope>NUCLEOTIDE SEQUENCE</scope>
    <source>
        <strain evidence="1">Derf</strain>
        <tissue evidence="1">Whole organism</tissue>
    </source>
</reference>
<dbReference type="EMBL" id="ASGP02000001">
    <property type="protein sequence ID" value="KAH9528219.1"/>
    <property type="molecule type" value="Genomic_DNA"/>
</dbReference>
<organism evidence="1 2">
    <name type="scientific">Dermatophagoides farinae</name>
    <name type="common">American house dust mite</name>
    <dbReference type="NCBI Taxonomy" id="6954"/>
    <lineage>
        <taxon>Eukaryota</taxon>
        <taxon>Metazoa</taxon>
        <taxon>Ecdysozoa</taxon>
        <taxon>Arthropoda</taxon>
        <taxon>Chelicerata</taxon>
        <taxon>Arachnida</taxon>
        <taxon>Acari</taxon>
        <taxon>Acariformes</taxon>
        <taxon>Sarcoptiformes</taxon>
        <taxon>Astigmata</taxon>
        <taxon>Psoroptidia</taxon>
        <taxon>Analgoidea</taxon>
        <taxon>Pyroglyphidae</taxon>
        <taxon>Dermatophagoidinae</taxon>
        <taxon>Dermatophagoides</taxon>
    </lineage>
</organism>
<protein>
    <submittedName>
        <fullName evidence="1">Uncharacterized protein</fullName>
    </submittedName>
</protein>